<dbReference type="Proteomes" id="UP001367508">
    <property type="component" value="Unassembled WGS sequence"/>
</dbReference>
<comment type="caution">
    <text evidence="1">The sequence shown here is derived from an EMBL/GenBank/DDBJ whole genome shotgun (WGS) entry which is preliminary data.</text>
</comment>
<proteinExistence type="predicted"/>
<evidence type="ECO:0000313" key="2">
    <source>
        <dbReference type="Proteomes" id="UP001367508"/>
    </source>
</evidence>
<organism evidence="1 2">
    <name type="scientific">Canavalia gladiata</name>
    <name type="common">Sword bean</name>
    <name type="synonym">Dolichos gladiatus</name>
    <dbReference type="NCBI Taxonomy" id="3824"/>
    <lineage>
        <taxon>Eukaryota</taxon>
        <taxon>Viridiplantae</taxon>
        <taxon>Streptophyta</taxon>
        <taxon>Embryophyta</taxon>
        <taxon>Tracheophyta</taxon>
        <taxon>Spermatophyta</taxon>
        <taxon>Magnoliopsida</taxon>
        <taxon>eudicotyledons</taxon>
        <taxon>Gunneridae</taxon>
        <taxon>Pentapetalae</taxon>
        <taxon>rosids</taxon>
        <taxon>fabids</taxon>
        <taxon>Fabales</taxon>
        <taxon>Fabaceae</taxon>
        <taxon>Papilionoideae</taxon>
        <taxon>50 kb inversion clade</taxon>
        <taxon>NPAAA clade</taxon>
        <taxon>indigoferoid/millettioid clade</taxon>
        <taxon>Phaseoleae</taxon>
        <taxon>Canavalia</taxon>
    </lineage>
</organism>
<reference evidence="1 2" key="1">
    <citation type="submission" date="2024-01" db="EMBL/GenBank/DDBJ databases">
        <title>The genomes of 5 underutilized Papilionoideae crops provide insights into root nodulation and disease resistanc.</title>
        <authorList>
            <person name="Jiang F."/>
        </authorList>
    </citation>
    <scope>NUCLEOTIDE SEQUENCE [LARGE SCALE GENOMIC DNA]</scope>
    <source>
        <strain evidence="1">LVBAO_FW01</strain>
        <tissue evidence="1">Leaves</tissue>
    </source>
</reference>
<evidence type="ECO:0000313" key="1">
    <source>
        <dbReference type="EMBL" id="KAK7361652.1"/>
    </source>
</evidence>
<sequence length="101" mass="11520">MLEVLLRLFPHALVFGRSMFHSCSSMQKPYRFYAHGYSDGLHKSQVKPSLRSHADKQGVEIVKYIGMIALSGVSTMGGIWRLSTEWKQSEEGYRSYECSLT</sequence>
<dbReference type="AlphaFoldDB" id="A0AAN9R734"/>
<dbReference type="EMBL" id="JAYMYQ010000001">
    <property type="protein sequence ID" value="KAK7361652.1"/>
    <property type="molecule type" value="Genomic_DNA"/>
</dbReference>
<accession>A0AAN9R734</accession>
<gene>
    <name evidence="1" type="ORF">VNO77_03723</name>
</gene>
<protein>
    <submittedName>
        <fullName evidence="1">Uncharacterized protein</fullName>
    </submittedName>
</protein>
<keyword evidence="2" id="KW-1185">Reference proteome</keyword>
<name>A0AAN9R734_CANGL</name>